<dbReference type="RefSeq" id="XP_031372695.1">
    <property type="nucleotide sequence ID" value="XM_031516835.1"/>
</dbReference>
<dbReference type="PANTHER" id="PTHR11017:SF570">
    <property type="entry name" value="DISEASE RESISTANCE PROTEIN (TIR-NBS CLASS)-RELATED"/>
    <property type="match status" value="1"/>
</dbReference>
<keyword evidence="2" id="KW-0677">Repeat</keyword>
<feature type="domain" description="TIR" evidence="4">
    <location>
        <begin position="11"/>
        <end position="172"/>
    </location>
</feature>
<dbReference type="SUPFAM" id="SSF52200">
    <property type="entry name" value="Toll/Interleukin receptor TIR domain"/>
    <property type="match status" value="1"/>
</dbReference>
<accession>A0A6P8BRD9</accession>
<sequence length="872" mass="99381">MASSSRRRTGTTYQVFLSFRGPDTRQGFTDVLYHALVDAGIRVFRDDEELRKGEEIGEELLRAIDDSKIYAPIFSRGYAYSKWCLIELTKMFESKNRSDGKKIVPIFYDMTVDDVKLKTELYAGALSKHMEKFGTDTVKQWEEALRRAGKIKGWELKDTGHGGFAKKFATQVSMELKVKHKSVPKHLIQRDDQVGAVLNLLNIESPDVRFVGIHGMGGIGKTALAKTVYNGICDHFNHSIFLTDVRESSRQHKGIEHLQKQILAGPGLGSGEVTDVDDGIMRMREMFAYKRVMIVLDGVDDKKHIQFLAGEASWFGSGSRIIITTRDQRVLEIKQQRILTFEVEEMKPEEALQLFSMHAFGKESPPNGYLSLSEEAVASTGRLPLALEVMGSHLRDKRHADWVDEIERLEKVPHRDVEEKLTISYEALDTNAKRIFLDIACFFINHERTNPTYMWEACEFNPQMGLKVLISMSLVKVVAEKDRDGIKAKRLWMHDQLRDLGRKIVRDESLKGVVTCSRLWMHEDALDVLRQEEGRENVEMLCLCSNRSAGGHTFTPQQLSGLERLRYLECIGANFYGDMKHLLPNLMWLSWRYCPWEFTGTDLHLRNLVILDLSWSFISENWSGWSHIGAGSKLKVLDLTGCRYLIKTPDLSKFLSLERLILADCRNLVEIDPSIHKLKGLKFLNVQGCVSLRGFPEELCSLDRLQVILHTGSLDSTLPFKIPELIGNLTSLLILKMNNVQIIELPESIGRLSRLRSLSLKGCSGFMRLPDSLADMKSLVKLDISWTGIVELPQNIGRLEKLELLYLNGCEKMKKLPDSIGDLRSLAKLHLSWSGITELPDTIRNLKNLRVTNIEEVKELEVVNFHRYAEED</sequence>
<evidence type="ECO:0000313" key="7">
    <source>
        <dbReference type="RefSeq" id="XP_031372696.1"/>
    </source>
</evidence>
<evidence type="ECO:0000256" key="3">
    <source>
        <dbReference type="ARBA" id="ARBA00022821"/>
    </source>
</evidence>
<dbReference type="InterPro" id="IPR003591">
    <property type="entry name" value="Leu-rich_rpt_typical-subtyp"/>
</dbReference>
<dbReference type="GO" id="GO:0007165">
    <property type="term" value="P:signal transduction"/>
    <property type="evidence" value="ECO:0007669"/>
    <property type="project" value="InterPro"/>
</dbReference>
<dbReference type="OrthoDB" id="1901675at2759"/>
<dbReference type="Pfam" id="PF00931">
    <property type="entry name" value="NB-ARC"/>
    <property type="match status" value="1"/>
</dbReference>
<dbReference type="InterPro" id="IPR058192">
    <property type="entry name" value="WHD_ROQ1-like"/>
</dbReference>
<name>A0A6P8BRD9_PUNGR</name>
<dbReference type="InterPro" id="IPR002182">
    <property type="entry name" value="NB-ARC"/>
</dbReference>
<dbReference type="InterPro" id="IPR042197">
    <property type="entry name" value="Apaf_helical"/>
</dbReference>
<dbReference type="GO" id="GO:0051707">
    <property type="term" value="P:response to other organism"/>
    <property type="evidence" value="ECO:0007669"/>
    <property type="project" value="UniProtKB-ARBA"/>
</dbReference>
<keyword evidence="5" id="KW-1185">Reference proteome</keyword>
<dbReference type="Pfam" id="PF01582">
    <property type="entry name" value="TIR"/>
    <property type="match status" value="1"/>
</dbReference>
<dbReference type="GO" id="GO:0006952">
    <property type="term" value="P:defense response"/>
    <property type="evidence" value="ECO:0007669"/>
    <property type="project" value="UniProtKB-KW"/>
</dbReference>
<dbReference type="Gene3D" id="1.10.8.430">
    <property type="entry name" value="Helical domain of apoptotic protease-activating factors"/>
    <property type="match status" value="1"/>
</dbReference>
<dbReference type="SUPFAM" id="SSF52058">
    <property type="entry name" value="L domain-like"/>
    <property type="match status" value="1"/>
</dbReference>
<dbReference type="Pfam" id="PF23282">
    <property type="entry name" value="WHD_ROQ1"/>
    <property type="match status" value="1"/>
</dbReference>
<dbReference type="InterPro" id="IPR032675">
    <property type="entry name" value="LRR_dom_sf"/>
</dbReference>
<keyword evidence="1" id="KW-0433">Leucine-rich repeat</keyword>
<dbReference type="SUPFAM" id="SSF52540">
    <property type="entry name" value="P-loop containing nucleoside triphosphate hydrolases"/>
    <property type="match status" value="1"/>
</dbReference>
<dbReference type="Pfam" id="PF23598">
    <property type="entry name" value="LRR_14"/>
    <property type="match status" value="1"/>
</dbReference>
<dbReference type="Proteomes" id="UP000515151">
    <property type="component" value="Chromosome 8"/>
</dbReference>
<dbReference type="InterPro" id="IPR000157">
    <property type="entry name" value="TIR_dom"/>
</dbReference>
<evidence type="ECO:0000313" key="6">
    <source>
        <dbReference type="RefSeq" id="XP_031372695.1"/>
    </source>
</evidence>
<evidence type="ECO:0000259" key="4">
    <source>
        <dbReference type="PROSITE" id="PS50104"/>
    </source>
</evidence>
<evidence type="ECO:0000256" key="1">
    <source>
        <dbReference type="ARBA" id="ARBA00022614"/>
    </source>
</evidence>
<dbReference type="GO" id="GO:0043531">
    <property type="term" value="F:ADP binding"/>
    <property type="evidence" value="ECO:0007669"/>
    <property type="project" value="InterPro"/>
</dbReference>
<proteinExistence type="predicted"/>
<dbReference type="RefSeq" id="XP_031372696.1">
    <property type="nucleotide sequence ID" value="XM_031516836.1"/>
</dbReference>
<dbReference type="InterPro" id="IPR055414">
    <property type="entry name" value="LRR_R13L4/SHOC2-like"/>
</dbReference>
<dbReference type="Gene3D" id="3.80.10.10">
    <property type="entry name" value="Ribonuclease Inhibitor"/>
    <property type="match status" value="2"/>
</dbReference>
<reference evidence="6 7" key="2">
    <citation type="submission" date="2025-04" db="UniProtKB">
        <authorList>
            <consortium name="RefSeq"/>
        </authorList>
    </citation>
    <scope>IDENTIFICATION</scope>
    <source>
        <tissue evidence="6 7">Leaf</tissue>
    </source>
</reference>
<dbReference type="Gene3D" id="3.40.50.300">
    <property type="entry name" value="P-loop containing nucleotide triphosphate hydrolases"/>
    <property type="match status" value="1"/>
</dbReference>
<evidence type="ECO:0000313" key="5">
    <source>
        <dbReference type="Proteomes" id="UP000515151"/>
    </source>
</evidence>
<dbReference type="PANTHER" id="PTHR11017">
    <property type="entry name" value="LEUCINE-RICH REPEAT-CONTAINING PROTEIN"/>
    <property type="match status" value="1"/>
</dbReference>
<dbReference type="SMART" id="SM00255">
    <property type="entry name" value="TIR"/>
    <property type="match status" value="1"/>
</dbReference>
<dbReference type="InterPro" id="IPR027417">
    <property type="entry name" value="P-loop_NTPase"/>
</dbReference>
<dbReference type="AlphaFoldDB" id="A0A6P8BRD9"/>
<dbReference type="SMART" id="SM00369">
    <property type="entry name" value="LRR_TYP"/>
    <property type="match status" value="3"/>
</dbReference>
<dbReference type="PROSITE" id="PS50104">
    <property type="entry name" value="TIR"/>
    <property type="match status" value="1"/>
</dbReference>
<gene>
    <name evidence="6 7" type="primary">LOC116187848</name>
</gene>
<dbReference type="GeneID" id="116187848"/>
<protein>
    <submittedName>
        <fullName evidence="6 7">TMV resistance protein N-like isoform X1</fullName>
    </submittedName>
</protein>
<dbReference type="PRINTS" id="PR00364">
    <property type="entry name" value="DISEASERSIST"/>
</dbReference>
<reference evidence="5" key="1">
    <citation type="journal article" date="2020" name="Plant Biotechnol. J.">
        <title>The pomegranate (Punica granatum L.) draft genome dissects genetic divergence between soft- and hard-seeded cultivars.</title>
        <authorList>
            <person name="Luo X."/>
            <person name="Li H."/>
            <person name="Wu Z."/>
            <person name="Yao W."/>
            <person name="Zhao P."/>
            <person name="Cao D."/>
            <person name="Yu H."/>
            <person name="Li K."/>
            <person name="Poudel K."/>
            <person name="Zhao D."/>
            <person name="Zhang F."/>
            <person name="Xia X."/>
            <person name="Chen L."/>
            <person name="Wang Q."/>
            <person name="Jing D."/>
            <person name="Cao S."/>
        </authorList>
    </citation>
    <scope>NUCLEOTIDE SEQUENCE [LARGE SCALE GENOMIC DNA]</scope>
</reference>
<dbReference type="Gene3D" id="3.40.50.10140">
    <property type="entry name" value="Toll/interleukin-1 receptor homology (TIR) domain"/>
    <property type="match status" value="1"/>
</dbReference>
<dbReference type="InterPro" id="IPR035897">
    <property type="entry name" value="Toll_tir_struct_dom_sf"/>
</dbReference>
<organism evidence="5 6">
    <name type="scientific">Punica granatum</name>
    <name type="common">Pomegranate</name>
    <dbReference type="NCBI Taxonomy" id="22663"/>
    <lineage>
        <taxon>Eukaryota</taxon>
        <taxon>Viridiplantae</taxon>
        <taxon>Streptophyta</taxon>
        <taxon>Embryophyta</taxon>
        <taxon>Tracheophyta</taxon>
        <taxon>Spermatophyta</taxon>
        <taxon>Magnoliopsida</taxon>
        <taxon>eudicotyledons</taxon>
        <taxon>Gunneridae</taxon>
        <taxon>Pentapetalae</taxon>
        <taxon>rosids</taxon>
        <taxon>malvids</taxon>
        <taxon>Myrtales</taxon>
        <taxon>Lythraceae</taxon>
        <taxon>Punica</taxon>
    </lineage>
</organism>
<evidence type="ECO:0000256" key="2">
    <source>
        <dbReference type="ARBA" id="ARBA00022737"/>
    </source>
</evidence>
<keyword evidence="3" id="KW-0611">Plant defense</keyword>
<dbReference type="InterPro" id="IPR044974">
    <property type="entry name" value="Disease_R_plants"/>
</dbReference>